<dbReference type="InterPro" id="IPR006572">
    <property type="entry name" value="Znf_DBF"/>
</dbReference>
<evidence type="ECO:0000256" key="1">
    <source>
        <dbReference type="ARBA" id="ARBA00022723"/>
    </source>
</evidence>
<dbReference type="Proteomes" id="UP001162156">
    <property type="component" value="Unassembled WGS sequence"/>
</dbReference>
<feature type="compositionally biased region" description="Basic residues" evidence="5">
    <location>
        <begin position="929"/>
        <end position="942"/>
    </location>
</feature>
<evidence type="ECO:0000256" key="5">
    <source>
        <dbReference type="SAM" id="MobiDB-lite"/>
    </source>
</evidence>
<feature type="domain" description="DBF4-type" evidence="6">
    <location>
        <begin position="72"/>
        <end position="121"/>
    </location>
</feature>
<dbReference type="AlphaFoldDB" id="A0AAV8XEN2"/>
<name>A0AAV8XEN2_9CUCU</name>
<sequence length="942" mass="108480">MLERTTRSYFEDILSKDLTYLERQDFITLENKRNERRKLRNSNSLPKTDDVCCSSDERIMTRKTRTRRPRIPALQSGYCAVCNIPYNNVEDHIQSKKHLKLIGEDANYIALNGSLNGFLHTSSIPFLNLNGIDAIGVHETSLEDFSPKYRRRNMPRTRAASVMCDRVVKPSPLSPTGSDSTGHHLRSRRNINYMTPPLDDDSSQEDPDINLSDKPEIAPIHHEYKEYRELRSSTRALAKLTEQVSDNHEEVWNSGRPKRACIKQKRISADERLVVDNKTYYKVEVLSSKLRSSTHHAKEQDNSRRHRSHSPKREEEEKDKGLIVKFKKLRNSELVQLNNEATNFLFPKKDDESSDEDEDIDTDGANTTVSSIGKDESTLLLSSDTEDSVKSPKKFKVEDDASMDSTCSETKGKKRRRTHAEAFIMDNQKYYKFEMPGSRLRYHGTYLSSVAKSPKHNGDYTPKVEKVEKLEEPEEKPMKSGKNAKVQLNNYKFAFEKIPQNAPWYNTFQRQDRGQQSYSFFSDEYFWDPLILPYQMPSIAPLDPKVCMNHYSEVMKCICEPASEPESCCSTPEPSVTASTPSMYEPDLDEDSKMSATTISSTCSLDEIKPVEKRKRGRPRLALQQQRGSGKNPRKSPRQHASTLAILSSLIQQRRRRSRNKVLDELGQSLPTIPEEGGSTTQDRQNIPQQPQVKAKIPFGRFKPKIDYFSIARQIDNELDTALDGNLEEYELEVAEENTVDFHHSKMNVKDILRLYEEGKSKEDERSCRRFFNGTPGRKPGRRKKKNKTGWPNKNRRLAKKGQEKEKEDDNDDSTIDSMSVNMDSDEEICEDDANSTDSIKKVNLKDSANVSDQALSENKEENCDVDRVDKIDLNDKVLTNKVTNSTDFQPYVCVQKLDSDKLLNKQSIVPKRTNRRQRRMPGSPKSPRILRKPRGRWYRER</sequence>
<organism evidence="7 8">
    <name type="scientific">Rhamnusium bicolor</name>
    <dbReference type="NCBI Taxonomy" id="1586634"/>
    <lineage>
        <taxon>Eukaryota</taxon>
        <taxon>Metazoa</taxon>
        <taxon>Ecdysozoa</taxon>
        <taxon>Arthropoda</taxon>
        <taxon>Hexapoda</taxon>
        <taxon>Insecta</taxon>
        <taxon>Pterygota</taxon>
        <taxon>Neoptera</taxon>
        <taxon>Endopterygota</taxon>
        <taxon>Coleoptera</taxon>
        <taxon>Polyphaga</taxon>
        <taxon>Cucujiformia</taxon>
        <taxon>Chrysomeloidea</taxon>
        <taxon>Cerambycidae</taxon>
        <taxon>Lepturinae</taxon>
        <taxon>Rhagiini</taxon>
        <taxon>Rhamnusium</taxon>
    </lineage>
</organism>
<evidence type="ECO:0000313" key="7">
    <source>
        <dbReference type="EMBL" id="KAJ8936998.1"/>
    </source>
</evidence>
<feature type="region of interest" description="Disordered" evidence="5">
    <location>
        <begin position="569"/>
        <end position="643"/>
    </location>
</feature>
<feature type="compositionally biased region" description="Polar residues" evidence="5">
    <location>
        <begin position="594"/>
        <end position="604"/>
    </location>
</feature>
<keyword evidence="1" id="KW-0479">Metal-binding</keyword>
<comment type="caution">
    <text evidence="7">The sequence shown here is derived from an EMBL/GenBank/DDBJ whole genome shotgun (WGS) entry which is preliminary data.</text>
</comment>
<dbReference type="GO" id="GO:0008270">
    <property type="term" value="F:zinc ion binding"/>
    <property type="evidence" value="ECO:0007669"/>
    <property type="project" value="UniProtKB-KW"/>
</dbReference>
<feature type="region of interest" description="Disordered" evidence="5">
    <location>
        <begin position="764"/>
        <end position="819"/>
    </location>
</feature>
<dbReference type="Gene3D" id="6.10.250.3410">
    <property type="entry name" value="DBF zinc finger"/>
    <property type="match status" value="1"/>
</dbReference>
<evidence type="ECO:0000256" key="2">
    <source>
        <dbReference type="ARBA" id="ARBA00022771"/>
    </source>
</evidence>
<feature type="region of interest" description="Disordered" evidence="5">
    <location>
        <begin position="290"/>
        <end position="319"/>
    </location>
</feature>
<gene>
    <name evidence="7" type="ORF">NQ314_012080</name>
</gene>
<protein>
    <recommendedName>
        <fullName evidence="6">DBF4-type domain-containing protein</fullName>
    </recommendedName>
</protein>
<dbReference type="GO" id="GO:0003676">
    <property type="term" value="F:nucleic acid binding"/>
    <property type="evidence" value="ECO:0007669"/>
    <property type="project" value="InterPro"/>
</dbReference>
<dbReference type="PROSITE" id="PS51265">
    <property type="entry name" value="ZF_DBF4"/>
    <property type="match status" value="1"/>
</dbReference>
<feature type="region of interest" description="Disordered" evidence="5">
    <location>
        <begin position="168"/>
        <end position="214"/>
    </location>
</feature>
<feature type="compositionally biased region" description="Acidic residues" evidence="5">
    <location>
        <begin position="352"/>
        <end position="362"/>
    </location>
</feature>
<feature type="region of interest" description="Disordered" evidence="5">
    <location>
        <begin position="346"/>
        <end position="373"/>
    </location>
</feature>
<feature type="compositionally biased region" description="Basic residues" evidence="5">
    <location>
        <begin position="779"/>
        <end position="800"/>
    </location>
</feature>
<accession>A0AAV8XEN2</accession>
<feature type="compositionally biased region" description="Acidic residues" evidence="5">
    <location>
        <begin position="198"/>
        <end position="208"/>
    </location>
</feature>
<keyword evidence="3" id="KW-0862">Zinc</keyword>
<feature type="region of interest" description="Disordered" evidence="5">
    <location>
        <begin position="910"/>
        <end position="942"/>
    </location>
</feature>
<evidence type="ECO:0000256" key="4">
    <source>
        <dbReference type="PROSITE-ProRule" id="PRU00600"/>
    </source>
</evidence>
<evidence type="ECO:0000259" key="6">
    <source>
        <dbReference type="PROSITE" id="PS51265"/>
    </source>
</evidence>
<proteinExistence type="predicted"/>
<dbReference type="EMBL" id="JANEYF010003362">
    <property type="protein sequence ID" value="KAJ8936998.1"/>
    <property type="molecule type" value="Genomic_DNA"/>
</dbReference>
<feature type="compositionally biased region" description="Polar residues" evidence="5">
    <location>
        <begin position="569"/>
        <end position="582"/>
    </location>
</feature>
<keyword evidence="2 4" id="KW-0863">Zinc-finger</keyword>
<evidence type="ECO:0000313" key="8">
    <source>
        <dbReference type="Proteomes" id="UP001162156"/>
    </source>
</evidence>
<dbReference type="InterPro" id="IPR038545">
    <property type="entry name" value="Znf_DBF_sf"/>
</dbReference>
<dbReference type="Pfam" id="PF07535">
    <property type="entry name" value="zf-DBF"/>
    <property type="match status" value="1"/>
</dbReference>
<feature type="region of interest" description="Disordered" evidence="5">
    <location>
        <begin position="665"/>
        <end position="692"/>
    </location>
</feature>
<evidence type="ECO:0000256" key="3">
    <source>
        <dbReference type="ARBA" id="ARBA00022833"/>
    </source>
</evidence>
<keyword evidence="8" id="KW-1185">Reference proteome</keyword>
<feature type="compositionally biased region" description="Polar residues" evidence="5">
    <location>
        <begin position="678"/>
        <end position="692"/>
    </location>
</feature>
<reference evidence="7" key="1">
    <citation type="journal article" date="2023" name="Insect Mol. Biol.">
        <title>Genome sequencing provides insights into the evolution of gene families encoding plant cell wall-degrading enzymes in longhorned beetles.</title>
        <authorList>
            <person name="Shin N.R."/>
            <person name="Okamura Y."/>
            <person name="Kirsch R."/>
            <person name="Pauchet Y."/>
        </authorList>
    </citation>
    <scope>NUCLEOTIDE SEQUENCE</scope>
    <source>
        <strain evidence="7">RBIC_L_NR</strain>
    </source>
</reference>